<dbReference type="InterPro" id="IPR046923">
    <property type="entry name" value="CATRA-C"/>
</dbReference>
<evidence type="ECO:0000313" key="6">
    <source>
        <dbReference type="Proteomes" id="UP000604475"/>
    </source>
</evidence>
<evidence type="ECO:0000256" key="1">
    <source>
        <dbReference type="SAM" id="MobiDB-lite"/>
    </source>
</evidence>
<dbReference type="InterPro" id="IPR045430">
    <property type="entry name" value="EAD1"/>
</dbReference>
<feature type="compositionally biased region" description="Low complexity" evidence="1">
    <location>
        <begin position="292"/>
        <end position="307"/>
    </location>
</feature>
<evidence type="ECO:0000313" key="5">
    <source>
        <dbReference type="EMBL" id="MBL7627993.1"/>
    </source>
</evidence>
<proteinExistence type="predicted"/>
<keyword evidence="6" id="KW-1185">Reference proteome</keyword>
<dbReference type="Proteomes" id="UP000604475">
    <property type="component" value="Unassembled WGS sequence"/>
</dbReference>
<evidence type="ECO:0000259" key="3">
    <source>
        <dbReference type="Pfam" id="PF20269"/>
    </source>
</evidence>
<dbReference type="EMBL" id="JAEACQ010000165">
    <property type="protein sequence ID" value="MBL7627993.1"/>
    <property type="molecule type" value="Genomic_DNA"/>
</dbReference>
<dbReference type="Pfam" id="PF19955">
    <property type="entry name" value="EAD1"/>
    <property type="match status" value="1"/>
</dbReference>
<feature type="domain" description="CASPASE and TPR Repeat-Associated N-terminal" evidence="3">
    <location>
        <begin position="14"/>
        <end position="226"/>
    </location>
</feature>
<reference evidence="5" key="1">
    <citation type="submission" date="2020-12" db="EMBL/GenBank/DDBJ databases">
        <title>Genomic characterization of non-nitrogen-fixing Frankia strains.</title>
        <authorList>
            <person name="Carlos-Shanley C."/>
            <person name="Guerra T."/>
            <person name="Hahn D."/>
        </authorList>
    </citation>
    <scope>NUCLEOTIDE SEQUENCE</scope>
    <source>
        <strain evidence="5">CN6</strain>
    </source>
</reference>
<dbReference type="RefSeq" id="WP_203001453.1">
    <property type="nucleotide sequence ID" value="NZ_JADWYU010000223.1"/>
</dbReference>
<dbReference type="NCBIfam" id="NF038357">
    <property type="entry name" value="BN6_48550_fam"/>
    <property type="match status" value="1"/>
</dbReference>
<feature type="domain" description="CASPASE and TPR Repeat-Associated C-terminal" evidence="4">
    <location>
        <begin position="232"/>
        <end position="391"/>
    </location>
</feature>
<evidence type="ECO:0000259" key="2">
    <source>
        <dbReference type="Pfam" id="PF19955"/>
    </source>
</evidence>
<feature type="domain" description="Effector-associated" evidence="2">
    <location>
        <begin position="425"/>
        <end position="512"/>
    </location>
</feature>
<organism evidence="5 6">
    <name type="scientific">Frankia nepalensis</name>
    <dbReference type="NCBI Taxonomy" id="1836974"/>
    <lineage>
        <taxon>Bacteria</taxon>
        <taxon>Bacillati</taxon>
        <taxon>Actinomycetota</taxon>
        <taxon>Actinomycetes</taxon>
        <taxon>Frankiales</taxon>
        <taxon>Frankiaceae</taxon>
        <taxon>Frankia</taxon>
    </lineage>
</organism>
<protein>
    <submittedName>
        <fullName evidence="5">Uncharacterized protein</fullName>
    </submittedName>
</protein>
<dbReference type="Pfam" id="PF20269">
    <property type="entry name" value="CATRA-N"/>
    <property type="match status" value="1"/>
</dbReference>
<feature type="region of interest" description="Disordered" evidence="1">
    <location>
        <begin position="277"/>
        <end position="307"/>
    </location>
</feature>
<dbReference type="AlphaFoldDB" id="A0A937R970"/>
<sequence>MTGPSAAGGLAGHELVVQLFAPVGGPGGAAAAAYLREVWDQLGRALEMNDEVPGLGLPAVVRGDPESWPGEVGGGAVAACGRPGRGVFQAVLRRHHDAVNLAVVLAPQADEGLAWRDLEARWASVAGDPPAELLGVARIYVGHVARARGPAEPTGDAVEALAGALPTRDNGAGWTNRAAAVVPALGSVLWETSARDDHRAERAIAVLRAAGDEADARLSAWVWSDGTATITPFARYLLHAAKARYHLRVWKDDSRALRELRHEVDRLAAAIGRLLDQEPAGRRADGPPPARPSASEAPEAGEGLEAAVPTDGPALRWALRASTARLVDAAAMVPAMRRSVEIAAWNMDEAVGAGRPAAEYGGLFQDDARLVEWFLHQLADDHTYLETRLSRVTRLGELARDHANDRPTVPGQVDRDEIDLEDVDLGERDRELLLRELATRYRTQIDVAYLLTRLGLERQHWIPFTDSTPLVLWATQLTQLEDGRVPAPRRRLIEVVGREFPSAVIVRLAARYGVVIDESDDS</sequence>
<comment type="caution">
    <text evidence="5">The sequence shown here is derived from an EMBL/GenBank/DDBJ whole genome shotgun (WGS) entry which is preliminary data.</text>
</comment>
<accession>A0A937R970</accession>
<dbReference type="InterPro" id="IPR046922">
    <property type="entry name" value="CATRA-N"/>
</dbReference>
<gene>
    <name evidence="5" type="ORF">I7412_12575</name>
</gene>
<evidence type="ECO:0000259" key="4">
    <source>
        <dbReference type="Pfam" id="PF20270"/>
    </source>
</evidence>
<dbReference type="Pfam" id="PF20270">
    <property type="entry name" value="CATRA-C"/>
    <property type="match status" value="1"/>
</dbReference>
<name>A0A937R970_9ACTN</name>